<evidence type="ECO:0000313" key="1">
    <source>
        <dbReference type="EMBL" id="SDC33782.1"/>
    </source>
</evidence>
<dbReference type="EMBL" id="FMYM01000007">
    <property type="protein sequence ID" value="SDC33782.1"/>
    <property type="molecule type" value="Genomic_DNA"/>
</dbReference>
<dbReference type="RefSeq" id="WP_090775944.1">
    <property type="nucleotide sequence ID" value="NZ_FMYM01000007.1"/>
</dbReference>
<dbReference type="AlphaFoldDB" id="A0A1G6KRQ4"/>
<keyword evidence="2" id="KW-1185">Reference proteome</keyword>
<gene>
    <name evidence="1" type="ORF">SAMN05421737_107132</name>
</gene>
<dbReference type="OrthoDB" id="2404998at2"/>
<name>A0A1G6KRQ4_9BACI</name>
<sequence length="170" mass="19467">MQEFVFFITGKVKKPLTIDPSVWIFDERKIDLKKSFDETSLISEEPHLNTYTKAISAQWDKEITEGATPPNPNRDTNRISYDRDLLETGSFAMPLAPFFQKASPHDNATNIEIETHTEEKWTFTREQAMQLVAAFCENGKPLKEDGPIHLYIADGITRAPIRHVARISFI</sequence>
<dbReference type="STRING" id="1464122.SAMN05421737_107132"/>
<reference evidence="2" key="1">
    <citation type="submission" date="2016-09" db="EMBL/GenBank/DDBJ databases">
        <authorList>
            <person name="Varghese N."/>
            <person name="Submissions S."/>
        </authorList>
    </citation>
    <scope>NUCLEOTIDE SEQUENCE [LARGE SCALE GENOMIC DNA]</scope>
    <source>
        <strain evidence="2">25nlg</strain>
    </source>
</reference>
<protein>
    <submittedName>
        <fullName evidence="1">Uncharacterized protein</fullName>
    </submittedName>
</protein>
<organism evidence="1 2">
    <name type="scientific">Shouchella lonarensis</name>
    <dbReference type="NCBI Taxonomy" id="1464122"/>
    <lineage>
        <taxon>Bacteria</taxon>
        <taxon>Bacillati</taxon>
        <taxon>Bacillota</taxon>
        <taxon>Bacilli</taxon>
        <taxon>Bacillales</taxon>
        <taxon>Bacillaceae</taxon>
        <taxon>Shouchella</taxon>
    </lineage>
</organism>
<evidence type="ECO:0000313" key="2">
    <source>
        <dbReference type="Proteomes" id="UP000242662"/>
    </source>
</evidence>
<proteinExistence type="predicted"/>
<accession>A0A1G6KRQ4</accession>
<dbReference type="Proteomes" id="UP000242662">
    <property type="component" value="Unassembled WGS sequence"/>
</dbReference>